<evidence type="ECO:0000256" key="6">
    <source>
        <dbReference type="SAM" id="MobiDB-lite"/>
    </source>
</evidence>
<dbReference type="InterPro" id="IPR036259">
    <property type="entry name" value="MFS_trans_sf"/>
</dbReference>
<dbReference type="PROSITE" id="PS50850">
    <property type="entry name" value="MFS"/>
    <property type="match status" value="1"/>
</dbReference>
<dbReference type="GO" id="GO:0012505">
    <property type="term" value="C:endomembrane system"/>
    <property type="evidence" value="ECO:0007669"/>
    <property type="project" value="UniProtKB-SubCell"/>
</dbReference>
<feature type="transmembrane region" description="Helical" evidence="7">
    <location>
        <begin position="544"/>
        <end position="564"/>
    </location>
</feature>
<gene>
    <name evidence="9" type="ORF">HRG_03266</name>
</gene>
<dbReference type="InterPro" id="IPR011701">
    <property type="entry name" value="MFS"/>
</dbReference>
<feature type="transmembrane region" description="Helical" evidence="7">
    <location>
        <begin position="444"/>
        <end position="460"/>
    </location>
</feature>
<protein>
    <submittedName>
        <fullName evidence="9">Major facilitator superfamily domain-containing protein</fullName>
    </submittedName>
</protein>
<dbReference type="InterPro" id="IPR020846">
    <property type="entry name" value="MFS_dom"/>
</dbReference>
<feature type="region of interest" description="Disordered" evidence="6">
    <location>
        <begin position="1"/>
        <end position="83"/>
    </location>
</feature>
<keyword evidence="4 7" id="KW-1133">Transmembrane helix</keyword>
<comment type="caution">
    <text evidence="9">The sequence shown here is derived from an EMBL/GenBank/DDBJ whole genome shotgun (WGS) entry which is preliminary data.</text>
</comment>
<feature type="transmembrane region" description="Helical" evidence="7">
    <location>
        <begin position="284"/>
        <end position="306"/>
    </location>
</feature>
<evidence type="ECO:0000256" key="3">
    <source>
        <dbReference type="ARBA" id="ARBA00022692"/>
    </source>
</evidence>
<feature type="transmembrane region" description="Helical" evidence="7">
    <location>
        <begin position="357"/>
        <end position="379"/>
    </location>
</feature>
<keyword evidence="2" id="KW-0813">Transport</keyword>
<feature type="transmembrane region" description="Helical" evidence="7">
    <location>
        <begin position="391"/>
        <end position="412"/>
    </location>
</feature>
<feature type="transmembrane region" description="Helical" evidence="7">
    <location>
        <begin position="318"/>
        <end position="337"/>
    </location>
</feature>
<evidence type="ECO:0000256" key="4">
    <source>
        <dbReference type="ARBA" id="ARBA00022989"/>
    </source>
</evidence>
<evidence type="ECO:0000256" key="2">
    <source>
        <dbReference type="ARBA" id="ARBA00022448"/>
    </source>
</evidence>
<evidence type="ECO:0000313" key="10">
    <source>
        <dbReference type="Proteomes" id="UP000824596"/>
    </source>
</evidence>
<dbReference type="GO" id="GO:0015174">
    <property type="term" value="F:basic amino acid transmembrane transporter activity"/>
    <property type="evidence" value="ECO:0007669"/>
    <property type="project" value="TreeGrafter"/>
</dbReference>
<dbReference type="GO" id="GO:0000329">
    <property type="term" value="C:fungal-type vacuole membrane"/>
    <property type="evidence" value="ECO:0007669"/>
    <property type="project" value="TreeGrafter"/>
</dbReference>
<dbReference type="GeneID" id="68352395"/>
<dbReference type="Gene3D" id="1.20.1250.20">
    <property type="entry name" value="MFS general substrate transporter like domains"/>
    <property type="match status" value="2"/>
</dbReference>
<feature type="transmembrane region" description="Helical" evidence="7">
    <location>
        <begin position="419"/>
        <end position="438"/>
    </location>
</feature>
<dbReference type="SUPFAM" id="SSF103473">
    <property type="entry name" value="MFS general substrate transporter"/>
    <property type="match status" value="1"/>
</dbReference>
<feature type="domain" description="Major facilitator superfamily (MFS) profile" evidence="8">
    <location>
        <begin position="97"/>
        <end position="574"/>
    </location>
</feature>
<comment type="subcellular location">
    <subcellularLocation>
        <location evidence="1">Endomembrane system</location>
        <topology evidence="1">Multi-pass membrane protein</topology>
    </subcellularLocation>
</comment>
<feature type="compositionally biased region" description="Basic residues" evidence="6">
    <location>
        <begin position="32"/>
        <end position="45"/>
    </location>
</feature>
<feature type="transmembrane region" description="Helical" evidence="7">
    <location>
        <begin position="187"/>
        <end position="207"/>
    </location>
</feature>
<dbReference type="OrthoDB" id="3437016at2759"/>
<feature type="compositionally biased region" description="Acidic residues" evidence="6">
    <location>
        <begin position="49"/>
        <end position="78"/>
    </location>
</feature>
<evidence type="ECO:0000256" key="7">
    <source>
        <dbReference type="SAM" id="Phobius"/>
    </source>
</evidence>
<dbReference type="RefSeq" id="XP_044722763.1">
    <property type="nucleotide sequence ID" value="XM_044861737.1"/>
</dbReference>
<accession>A0A9P8N1P4</accession>
<feature type="transmembrane region" description="Helical" evidence="7">
    <location>
        <begin position="162"/>
        <end position="181"/>
    </location>
</feature>
<dbReference type="PANTHER" id="PTHR23501">
    <property type="entry name" value="MAJOR FACILITATOR SUPERFAMILY"/>
    <property type="match status" value="1"/>
</dbReference>
<feature type="transmembrane region" description="Helical" evidence="7">
    <location>
        <begin position="472"/>
        <end position="493"/>
    </location>
</feature>
<keyword evidence="5 7" id="KW-0472">Membrane</keyword>
<dbReference type="AlphaFoldDB" id="A0A9P8N1P4"/>
<evidence type="ECO:0000313" key="9">
    <source>
        <dbReference type="EMBL" id="KAH0965250.1"/>
    </source>
</evidence>
<dbReference type="Pfam" id="PF07690">
    <property type="entry name" value="MFS_1"/>
    <property type="match status" value="1"/>
</dbReference>
<dbReference type="PANTHER" id="PTHR23501:SF191">
    <property type="entry name" value="VACUOLAR BASIC AMINO ACID TRANSPORTER 4"/>
    <property type="match status" value="1"/>
</dbReference>
<evidence type="ECO:0000256" key="1">
    <source>
        <dbReference type="ARBA" id="ARBA00004127"/>
    </source>
</evidence>
<keyword evidence="10" id="KW-1185">Reference proteome</keyword>
<feature type="transmembrane region" description="Helical" evidence="7">
    <location>
        <begin position="248"/>
        <end position="272"/>
    </location>
</feature>
<keyword evidence="3 7" id="KW-0812">Transmembrane</keyword>
<name>A0A9P8N1P4_9HYPO</name>
<proteinExistence type="predicted"/>
<sequence>MAGQDRSGPSGVDRHERTPLLQPPQEAPQPNGRRKNGGEHHHRRRDGQAQEEEEEEEEEEEVDEEEEEEAAEEEAEGEQGERTVIAKQLPFARLAFIMGTAWFGVFLGAIDSTIIATLSAPIASEFHSLSLLSWLATAYLISNAACQPISGRLTDIFGRGPGLVFSNLVFAAGNLLCGLARDERAMVLGRVVAGVGGGGLMSISTFLGSDLIPLRNRGIAQGIGNICYGSGAMLGGIFGGLINDRTAWGWRLAFIIQVPPVLLSAVAVAVLVRVPPKQSDKSYLARIDFFGVFLTSSFLVLLLLGLNSGGNQVPWTHPLPLITIPLSVVIFAVFLWWESRARQPIIPVQLLLGRTVLAACLCNLLCTMVVMAGIFYVPLYLQVLGDSATGAGLKILPSPVGVSIFSVAAGYLMRRTGRYVGLGIASLVVLIFGSVAFFFVGGGYGAMLTITLLACIAAVEHSQQAVVTSATYLARSLGGTLGVTIGSAVYQNILKTRLWDRFGDYPNAAEEIRRIRNDLGALKHLPEGWYEGVIESFMEAFRGVWLTLLGLAVVALGCVALIRHHTLHATLERR</sequence>
<dbReference type="EMBL" id="JAIZPD010000003">
    <property type="protein sequence ID" value="KAH0965250.1"/>
    <property type="molecule type" value="Genomic_DNA"/>
</dbReference>
<reference evidence="9" key="1">
    <citation type="submission" date="2021-09" db="EMBL/GenBank/DDBJ databases">
        <title>A high-quality genome of the endoparasitic fungus Hirsutella rhossiliensis with a comparison of Hirsutella genomes reveals transposable elements contributing to genome size variation.</title>
        <authorList>
            <person name="Lin R."/>
            <person name="Jiao Y."/>
            <person name="Sun X."/>
            <person name="Ling J."/>
            <person name="Xie B."/>
            <person name="Cheng X."/>
        </authorList>
    </citation>
    <scope>NUCLEOTIDE SEQUENCE</scope>
    <source>
        <strain evidence="9">HR02</strain>
    </source>
</reference>
<evidence type="ECO:0000256" key="5">
    <source>
        <dbReference type="ARBA" id="ARBA00023136"/>
    </source>
</evidence>
<dbReference type="Proteomes" id="UP000824596">
    <property type="component" value="Unassembled WGS sequence"/>
</dbReference>
<organism evidence="9 10">
    <name type="scientific">Hirsutella rhossiliensis</name>
    <dbReference type="NCBI Taxonomy" id="111463"/>
    <lineage>
        <taxon>Eukaryota</taxon>
        <taxon>Fungi</taxon>
        <taxon>Dikarya</taxon>
        <taxon>Ascomycota</taxon>
        <taxon>Pezizomycotina</taxon>
        <taxon>Sordariomycetes</taxon>
        <taxon>Hypocreomycetidae</taxon>
        <taxon>Hypocreales</taxon>
        <taxon>Ophiocordycipitaceae</taxon>
        <taxon>Hirsutella</taxon>
    </lineage>
</organism>
<evidence type="ECO:0000259" key="8">
    <source>
        <dbReference type="PROSITE" id="PS50850"/>
    </source>
</evidence>